<organism evidence="1 2">
    <name type="scientific">Desulfuromonas soudanensis</name>
    <dbReference type="NCBI Taxonomy" id="1603606"/>
    <lineage>
        <taxon>Bacteria</taxon>
        <taxon>Pseudomonadati</taxon>
        <taxon>Thermodesulfobacteriota</taxon>
        <taxon>Desulfuromonadia</taxon>
        <taxon>Desulfuromonadales</taxon>
        <taxon>Desulfuromonadaceae</taxon>
        <taxon>Desulfuromonas</taxon>
    </lineage>
</organism>
<evidence type="ECO:0000313" key="2">
    <source>
        <dbReference type="Proteomes" id="UP000057158"/>
    </source>
</evidence>
<dbReference type="GO" id="GO:0006313">
    <property type="term" value="P:DNA transposition"/>
    <property type="evidence" value="ECO:0007669"/>
    <property type="project" value="InterPro"/>
</dbReference>
<dbReference type="PANTHER" id="PTHR34322:SF2">
    <property type="entry name" value="TRANSPOSASE IS200-LIKE DOMAIN-CONTAINING PROTEIN"/>
    <property type="match status" value="1"/>
</dbReference>
<accession>A0A0M4D1R2</accession>
<evidence type="ECO:0008006" key="3">
    <source>
        <dbReference type="Google" id="ProtNLM"/>
    </source>
</evidence>
<dbReference type="PATRIC" id="fig|1603606.3.peg.1442"/>
<sequence length="58" mass="7317">MPRANRYFMPGYVWHITHRCHKQEFLLKFAQTRQRYIHWLYQDRKRFGVEILNYAITS</sequence>
<evidence type="ECO:0000313" key="1">
    <source>
        <dbReference type="EMBL" id="ALC16101.1"/>
    </source>
</evidence>
<dbReference type="EMBL" id="CP010802">
    <property type="protein sequence ID" value="ALC16101.1"/>
    <property type="molecule type" value="Genomic_DNA"/>
</dbReference>
<dbReference type="STRING" id="1603606.DSOUD_1320"/>
<dbReference type="PANTHER" id="PTHR34322">
    <property type="entry name" value="TRANSPOSASE, Y1_TNP DOMAIN-CONTAINING"/>
    <property type="match status" value="1"/>
</dbReference>
<dbReference type="SUPFAM" id="SSF143422">
    <property type="entry name" value="Transposase IS200-like"/>
    <property type="match status" value="1"/>
</dbReference>
<dbReference type="InterPro" id="IPR036515">
    <property type="entry name" value="Transposase_17_sf"/>
</dbReference>
<dbReference type="KEGG" id="des:DSOUD_1320"/>
<protein>
    <recommendedName>
        <fullName evidence="3">Transposase</fullName>
    </recommendedName>
</protein>
<gene>
    <name evidence="1" type="ORF">DSOUD_1320</name>
</gene>
<dbReference type="GO" id="GO:0003677">
    <property type="term" value="F:DNA binding"/>
    <property type="evidence" value="ECO:0007669"/>
    <property type="project" value="InterPro"/>
</dbReference>
<name>A0A0M4D1R2_9BACT</name>
<dbReference type="Proteomes" id="UP000057158">
    <property type="component" value="Chromosome"/>
</dbReference>
<proteinExistence type="predicted"/>
<dbReference type="GO" id="GO:0004803">
    <property type="term" value="F:transposase activity"/>
    <property type="evidence" value="ECO:0007669"/>
    <property type="project" value="InterPro"/>
</dbReference>
<keyword evidence="2" id="KW-1185">Reference proteome</keyword>
<reference evidence="1 2" key="1">
    <citation type="submission" date="2015-07" db="EMBL/GenBank/DDBJ databases">
        <title>Isolation and Genomic Characterization of a Novel Halophilic Metal-Reducing Deltaproteobacterium from the Deep Subsurface.</title>
        <authorList>
            <person name="Badalamenti J.P."/>
            <person name="Summers Z.M."/>
            <person name="Gralnick J.A."/>
            <person name="Bond D.R."/>
        </authorList>
    </citation>
    <scope>NUCLEOTIDE SEQUENCE [LARGE SCALE GENOMIC DNA]</scope>
    <source>
        <strain evidence="1 2">WTL</strain>
    </source>
</reference>
<dbReference type="AlphaFoldDB" id="A0A0M4D1R2"/>